<organism evidence="3 4">
    <name type="scientific">Streptomyces yaanensis</name>
    <dbReference type="NCBI Taxonomy" id="1142239"/>
    <lineage>
        <taxon>Bacteria</taxon>
        <taxon>Bacillati</taxon>
        <taxon>Actinomycetota</taxon>
        <taxon>Actinomycetes</taxon>
        <taxon>Kitasatosporales</taxon>
        <taxon>Streptomycetaceae</taxon>
        <taxon>Streptomyces</taxon>
    </lineage>
</organism>
<evidence type="ECO:0000256" key="1">
    <source>
        <dbReference type="SAM" id="MobiDB-lite"/>
    </source>
</evidence>
<feature type="compositionally biased region" description="Basic residues" evidence="1">
    <location>
        <begin position="8"/>
        <end position="19"/>
    </location>
</feature>
<dbReference type="EMBL" id="JBHRWR010000008">
    <property type="protein sequence ID" value="MFC3573576.1"/>
    <property type="molecule type" value="Genomic_DNA"/>
</dbReference>
<feature type="transmembrane region" description="Helical" evidence="2">
    <location>
        <begin position="53"/>
        <end position="70"/>
    </location>
</feature>
<reference evidence="4" key="1">
    <citation type="journal article" date="2019" name="Int. J. Syst. Evol. Microbiol.">
        <title>The Global Catalogue of Microorganisms (GCM) 10K type strain sequencing project: providing services to taxonomists for standard genome sequencing and annotation.</title>
        <authorList>
            <consortium name="The Broad Institute Genomics Platform"/>
            <consortium name="The Broad Institute Genome Sequencing Center for Infectious Disease"/>
            <person name="Wu L."/>
            <person name="Ma J."/>
        </authorList>
    </citation>
    <scope>NUCLEOTIDE SEQUENCE [LARGE SCALE GENOMIC DNA]</scope>
    <source>
        <strain evidence="4">CGMCC 4.7035</strain>
    </source>
</reference>
<evidence type="ECO:0000256" key="2">
    <source>
        <dbReference type="SAM" id="Phobius"/>
    </source>
</evidence>
<evidence type="ECO:0008006" key="5">
    <source>
        <dbReference type="Google" id="ProtNLM"/>
    </source>
</evidence>
<keyword evidence="4" id="KW-1185">Reference proteome</keyword>
<protein>
    <recommendedName>
        <fullName evidence="5">Integral membrane protein</fullName>
    </recommendedName>
</protein>
<feature type="transmembrane region" description="Helical" evidence="2">
    <location>
        <begin position="112"/>
        <end position="128"/>
    </location>
</feature>
<keyword evidence="2" id="KW-0472">Membrane</keyword>
<keyword evidence="2" id="KW-0812">Transmembrane</keyword>
<feature type="transmembrane region" description="Helical" evidence="2">
    <location>
        <begin position="140"/>
        <end position="157"/>
    </location>
</feature>
<keyword evidence="2" id="KW-1133">Transmembrane helix</keyword>
<accession>A0ABV7SBE7</accession>
<dbReference type="Proteomes" id="UP001595701">
    <property type="component" value="Unassembled WGS sequence"/>
</dbReference>
<feature type="region of interest" description="Disordered" evidence="1">
    <location>
        <begin position="1"/>
        <end position="35"/>
    </location>
</feature>
<dbReference type="RefSeq" id="WP_386275930.1">
    <property type="nucleotide sequence ID" value="NZ_JBHRWR010000008.1"/>
</dbReference>
<evidence type="ECO:0000313" key="3">
    <source>
        <dbReference type="EMBL" id="MFC3573576.1"/>
    </source>
</evidence>
<feature type="compositionally biased region" description="Low complexity" evidence="1">
    <location>
        <begin position="20"/>
        <end position="35"/>
    </location>
</feature>
<comment type="caution">
    <text evidence="3">The sequence shown here is derived from an EMBL/GenBank/DDBJ whole genome shotgun (WGS) entry which is preliminary data.</text>
</comment>
<evidence type="ECO:0000313" key="4">
    <source>
        <dbReference type="Proteomes" id="UP001595701"/>
    </source>
</evidence>
<gene>
    <name evidence="3" type="ORF">ACFOZ0_09900</name>
</gene>
<name>A0ABV7SBE7_9ACTN</name>
<proteinExistence type="predicted"/>
<feature type="transmembrane region" description="Helical" evidence="2">
    <location>
        <begin position="82"/>
        <end position="106"/>
    </location>
</feature>
<sequence length="168" mass="18167">MAHAAPRPGRRRTPARRPGARGMTGTTGTTGTTVTAYRPPDVFDEQVHTVARIAWPVALGLVYGFWAAGIRRDAGPITGWNILFGFVCAIAFAAVCIALFMVAPYLRREAHAVLWASFGGIAFGFLYSQTGESVLRSVGLGLALAVAVFAFNFYRYYTHEDAEGHRVG</sequence>